<feature type="non-terminal residue" evidence="3">
    <location>
        <position position="351"/>
    </location>
</feature>
<name>A0A1Y1YHH7_9PLEO</name>
<evidence type="ECO:0000313" key="3">
    <source>
        <dbReference type="EMBL" id="ORX97435.1"/>
    </source>
</evidence>
<proteinExistence type="predicted"/>
<reference evidence="3 4" key="1">
    <citation type="submission" date="2016-07" db="EMBL/GenBank/DDBJ databases">
        <title>Pervasive Adenine N6-methylation of Active Genes in Fungi.</title>
        <authorList>
            <consortium name="DOE Joint Genome Institute"/>
            <person name="Mondo S.J."/>
            <person name="Dannebaum R.O."/>
            <person name="Kuo R.C."/>
            <person name="Labutti K."/>
            <person name="Haridas S."/>
            <person name="Kuo A."/>
            <person name="Salamov A."/>
            <person name="Ahrendt S.R."/>
            <person name="Lipzen A."/>
            <person name="Sullivan W."/>
            <person name="Andreopoulos W.B."/>
            <person name="Clum A."/>
            <person name="Lindquist E."/>
            <person name="Daum C."/>
            <person name="Ramamoorthy G.K."/>
            <person name="Gryganskyi A."/>
            <person name="Culley D."/>
            <person name="Magnuson J.K."/>
            <person name="James T.Y."/>
            <person name="O'Malley M.A."/>
            <person name="Stajich J.E."/>
            <person name="Spatafora J.W."/>
            <person name="Visel A."/>
            <person name="Grigoriev I.V."/>
        </authorList>
    </citation>
    <scope>NUCLEOTIDE SEQUENCE [LARGE SCALE GENOMIC DNA]</scope>
    <source>
        <strain evidence="3 4">CBS 115471</strain>
    </source>
</reference>
<feature type="domain" description="Ubiquitin-like" evidence="2">
    <location>
        <begin position="244"/>
        <end position="320"/>
    </location>
</feature>
<dbReference type="Pfam" id="PF22893">
    <property type="entry name" value="ULD_2"/>
    <property type="match status" value="1"/>
</dbReference>
<organism evidence="3 4">
    <name type="scientific">Clohesyomyces aquaticus</name>
    <dbReference type="NCBI Taxonomy" id="1231657"/>
    <lineage>
        <taxon>Eukaryota</taxon>
        <taxon>Fungi</taxon>
        <taxon>Dikarya</taxon>
        <taxon>Ascomycota</taxon>
        <taxon>Pezizomycotina</taxon>
        <taxon>Dothideomycetes</taxon>
        <taxon>Pleosporomycetidae</taxon>
        <taxon>Pleosporales</taxon>
        <taxon>Lindgomycetaceae</taxon>
        <taxon>Clohesyomyces</taxon>
    </lineage>
</organism>
<protein>
    <recommendedName>
        <fullName evidence="2">Ubiquitin-like domain-containing protein</fullName>
    </recommendedName>
</protein>
<evidence type="ECO:0000259" key="2">
    <source>
        <dbReference type="Pfam" id="PF22893"/>
    </source>
</evidence>
<dbReference type="PANTHER" id="PTHR38886:SF1">
    <property type="entry name" value="NACHT-NTPASE AND P-LOOP NTPASES N-TERMINAL DOMAIN-CONTAINING PROTEIN"/>
    <property type="match status" value="1"/>
</dbReference>
<keyword evidence="4" id="KW-1185">Reference proteome</keyword>
<comment type="caution">
    <text evidence="3">The sequence shown here is derived from an EMBL/GenBank/DDBJ whole genome shotgun (WGS) entry which is preliminary data.</text>
</comment>
<dbReference type="PANTHER" id="PTHR38886">
    <property type="entry name" value="SESA DOMAIN-CONTAINING PROTEIN"/>
    <property type="match status" value="1"/>
</dbReference>
<dbReference type="InterPro" id="IPR054464">
    <property type="entry name" value="ULD_fung"/>
</dbReference>
<dbReference type="Proteomes" id="UP000193144">
    <property type="component" value="Unassembled WGS sequence"/>
</dbReference>
<dbReference type="EMBL" id="MCFA01000234">
    <property type="protein sequence ID" value="ORX97435.1"/>
    <property type="molecule type" value="Genomic_DNA"/>
</dbReference>
<keyword evidence="1" id="KW-0175">Coiled coil</keyword>
<evidence type="ECO:0000313" key="4">
    <source>
        <dbReference type="Proteomes" id="UP000193144"/>
    </source>
</evidence>
<dbReference type="STRING" id="1231657.A0A1Y1YHH7"/>
<sequence>MSFGFSVGDFVAVAKLVKDISSSLQDVGGAKDEYQELLRELRCLEKALQQLDKLHSTGSSSTNLDSIKYAALSCQYPLEQFFQKIQKFDKSLGIRAKTGVIKSVADKVRWGLGQKEEVRKIQSYLNVHIGTINILLAEHGLEKLNLVSDRADFQFLNVLESLNTIRGVIGDLTGRLTAQTAVFKTTQAMLAQLFRLINGEFRTSWRSFGEMAAKVCVVTQQSYTVLLEIKSSLAGPDTSLTYFQAPFVVEDALGRKFPVPSEYDFDLLDAIIKQKFKTGPGSLQVRGGNYEYFKTKDSSAVLSKMSCLLPGTAITMAVIILSSIMTDEVCPIAKCRSSQTTEFPGGGRIWY</sequence>
<evidence type="ECO:0000256" key="1">
    <source>
        <dbReference type="SAM" id="Coils"/>
    </source>
</evidence>
<gene>
    <name evidence="3" type="ORF">BCR34DRAFT_496865</name>
</gene>
<dbReference type="OrthoDB" id="3045089at2759"/>
<accession>A0A1Y1YHH7</accession>
<feature type="coiled-coil region" evidence="1">
    <location>
        <begin position="27"/>
        <end position="54"/>
    </location>
</feature>
<dbReference type="AlphaFoldDB" id="A0A1Y1YHH7"/>